<protein>
    <submittedName>
        <fullName evidence="2">Mutual gliding-motility protein MglA</fullName>
    </submittedName>
</protein>
<feature type="compositionally biased region" description="Basic residues" evidence="1">
    <location>
        <begin position="92"/>
        <end position="105"/>
    </location>
</feature>
<proteinExistence type="predicted"/>
<feature type="compositionally biased region" description="Basic and acidic residues" evidence="1">
    <location>
        <begin position="32"/>
        <end position="53"/>
    </location>
</feature>
<feature type="compositionally biased region" description="Basic and acidic residues" evidence="1">
    <location>
        <begin position="79"/>
        <end position="91"/>
    </location>
</feature>
<feature type="region of interest" description="Disordered" evidence="1">
    <location>
        <begin position="1"/>
        <end position="191"/>
    </location>
</feature>
<dbReference type="AlphaFoldDB" id="A0A6J4U7H2"/>
<feature type="non-terminal residue" evidence="2">
    <location>
        <position position="191"/>
    </location>
</feature>
<feature type="compositionally biased region" description="Basic residues" evidence="1">
    <location>
        <begin position="1"/>
        <end position="10"/>
    </location>
</feature>
<feature type="compositionally biased region" description="Basic residues" evidence="1">
    <location>
        <begin position="166"/>
        <end position="176"/>
    </location>
</feature>
<organism evidence="2">
    <name type="scientific">uncultured Thermomicrobiales bacterium</name>
    <dbReference type="NCBI Taxonomy" id="1645740"/>
    <lineage>
        <taxon>Bacteria</taxon>
        <taxon>Pseudomonadati</taxon>
        <taxon>Thermomicrobiota</taxon>
        <taxon>Thermomicrobia</taxon>
        <taxon>Thermomicrobiales</taxon>
        <taxon>environmental samples</taxon>
    </lineage>
</organism>
<evidence type="ECO:0000313" key="2">
    <source>
        <dbReference type="EMBL" id="CAA9542450.1"/>
    </source>
</evidence>
<sequence>GAHQRGRARNPRQDRLLRSGPVRQNDQPPVHPHQDPGRDQGRPAIDRDRDRAHPLFRFPAPGPGQGPRVHDPLPPLHRARADALRADPDRRPQRRRRRRLRRRCPPRPAAGQPAIAARVVPERLRPGQALPRLPLGDAVQQNGPPGRPAGAGPRPLPEHDQGAPLRGHRGQRRRRLRDPARDLQAGDQQAV</sequence>
<gene>
    <name evidence="2" type="ORF">AVDCRST_MAG73-2075</name>
</gene>
<accession>A0A6J4U7H2</accession>
<evidence type="ECO:0000256" key="1">
    <source>
        <dbReference type="SAM" id="MobiDB-lite"/>
    </source>
</evidence>
<reference evidence="2" key="1">
    <citation type="submission" date="2020-02" db="EMBL/GenBank/DDBJ databases">
        <authorList>
            <person name="Meier V. D."/>
        </authorList>
    </citation>
    <scope>NUCLEOTIDE SEQUENCE</scope>
    <source>
        <strain evidence="2">AVDCRST_MAG73</strain>
    </source>
</reference>
<dbReference type="EMBL" id="CADCWE010000130">
    <property type="protein sequence ID" value="CAA9542450.1"/>
    <property type="molecule type" value="Genomic_DNA"/>
</dbReference>
<name>A0A6J4U7H2_9BACT</name>
<feature type="non-terminal residue" evidence="2">
    <location>
        <position position="1"/>
    </location>
</feature>